<dbReference type="SUPFAM" id="SSF52540">
    <property type="entry name" value="P-loop containing nucleoside triphosphate hydrolases"/>
    <property type="match status" value="1"/>
</dbReference>
<evidence type="ECO:0000256" key="3">
    <source>
        <dbReference type="ARBA" id="ARBA00022806"/>
    </source>
</evidence>
<accession>A0A813M7H4</accession>
<name>A0A813M7H4_9BILA</name>
<feature type="domain" description="Helicase ATP-binding" evidence="6">
    <location>
        <begin position="1346"/>
        <end position="1565"/>
    </location>
</feature>
<evidence type="ECO:0000256" key="2">
    <source>
        <dbReference type="ARBA" id="ARBA00022801"/>
    </source>
</evidence>
<dbReference type="GO" id="GO:0003968">
    <property type="term" value="F:RNA-directed RNA polymerase activity"/>
    <property type="evidence" value="ECO:0007669"/>
    <property type="project" value="UniProtKB-KW"/>
</dbReference>
<dbReference type="InterPro" id="IPR014001">
    <property type="entry name" value="Helicase_ATP-bd"/>
</dbReference>
<evidence type="ECO:0000259" key="6">
    <source>
        <dbReference type="SMART" id="SM00487"/>
    </source>
</evidence>
<evidence type="ECO:0000256" key="5">
    <source>
        <dbReference type="ARBA" id="ARBA00048432"/>
    </source>
</evidence>
<dbReference type="GO" id="GO:0030422">
    <property type="term" value="P:siRNA processing"/>
    <property type="evidence" value="ECO:0007669"/>
    <property type="project" value="TreeGrafter"/>
</dbReference>
<dbReference type="EMBL" id="CAJNOC010000034">
    <property type="protein sequence ID" value="CAF0708569.1"/>
    <property type="molecule type" value="Genomic_DNA"/>
</dbReference>
<dbReference type="Pfam" id="PF13086">
    <property type="entry name" value="AAA_11"/>
    <property type="match status" value="2"/>
</dbReference>
<dbReference type="GO" id="GO:0005694">
    <property type="term" value="C:chromosome"/>
    <property type="evidence" value="ECO:0007669"/>
    <property type="project" value="UniProtKB-ARBA"/>
</dbReference>
<dbReference type="SMART" id="SM00487">
    <property type="entry name" value="DEXDc"/>
    <property type="match status" value="1"/>
</dbReference>
<dbReference type="CDD" id="cd18808">
    <property type="entry name" value="SF1_C_Upf1"/>
    <property type="match status" value="1"/>
</dbReference>
<keyword evidence="4" id="KW-0067">ATP-binding</keyword>
<gene>
    <name evidence="7" type="ORF">OXX778_LOCUS628</name>
</gene>
<dbReference type="Pfam" id="PF13087">
    <property type="entry name" value="AAA_12"/>
    <property type="match status" value="1"/>
</dbReference>
<dbReference type="Pfam" id="PF05183">
    <property type="entry name" value="RdRP"/>
    <property type="match status" value="1"/>
</dbReference>
<dbReference type="InterPro" id="IPR047187">
    <property type="entry name" value="SF1_C_Upf1"/>
</dbReference>
<dbReference type="InterPro" id="IPR041677">
    <property type="entry name" value="DNA2/NAM7_AAA_11"/>
</dbReference>
<dbReference type="GO" id="GO:0003678">
    <property type="term" value="F:DNA helicase activity"/>
    <property type="evidence" value="ECO:0007669"/>
    <property type="project" value="UniProtKB-EC"/>
</dbReference>
<dbReference type="InterPro" id="IPR057596">
    <property type="entry name" value="RDRP_core"/>
</dbReference>
<dbReference type="InterPro" id="IPR007855">
    <property type="entry name" value="RDRP"/>
</dbReference>
<dbReference type="PANTHER" id="PTHR23079">
    <property type="entry name" value="RNA-DEPENDENT RNA POLYMERASE"/>
    <property type="match status" value="1"/>
</dbReference>
<dbReference type="Proteomes" id="UP000663879">
    <property type="component" value="Unassembled WGS sequence"/>
</dbReference>
<dbReference type="Gene3D" id="3.40.50.300">
    <property type="entry name" value="P-loop containing nucleotide triphosphate hydrolases"/>
    <property type="match status" value="2"/>
</dbReference>
<dbReference type="InterPro" id="IPR041679">
    <property type="entry name" value="DNA2/NAM7-like_C"/>
</dbReference>
<proteinExistence type="predicted"/>
<keyword evidence="2" id="KW-0378">Hydrolase</keyword>
<dbReference type="GO" id="GO:0003723">
    <property type="term" value="F:RNA binding"/>
    <property type="evidence" value="ECO:0007669"/>
    <property type="project" value="UniProtKB-KW"/>
</dbReference>
<dbReference type="GO" id="GO:0005524">
    <property type="term" value="F:ATP binding"/>
    <property type="evidence" value="ECO:0007669"/>
    <property type="project" value="UniProtKB-KW"/>
</dbReference>
<dbReference type="OrthoDB" id="5971263at2759"/>
<evidence type="ECO:0000256" key="1">
    <source>
        <dbReference type="ARBA" id="ARBA00022741"/>
    </source>
</evidence>
<keyword evidence="3" id="KW-0347">Helicase</keyword>
<comment type="catalytic activity">
    <reaction evidence="5">
        <text>ATP + H2O = ADP + phosphate + H(+)</text>
        <dbReference type="Rhea" id="RHEA:13065"/>
        <dbReference type="ChEBI" id="CHEBI:15377"/>
        <dbReference type="ChEBI" id="CHEBI:15378"/>
        <dbReference type="ChEBI" id="CHEBI:30616"/>
        <dbReference type="ChEBI" id="CHEBI:43474"/>
        <dbReference type="ChEBI" id="CHEBI:456216"/>
        <dbReference type="EC" id="3.6.4.12"/>
    </reaction>
    <physiologicalReaction direction="left-to-right" evidence="5">
        <dbReference type="Rhea" id="RHEA:13066"/>
    </physiologicalReaction>
</comment>
<evidence type="ECO:0000256" key="4">
    <source>
        <dbReference type="ARBA" id="ARBA00022840"/>
    </source>
</evidence>
<dbReference type="FunFam" id="3.40.50.300:FF:000326">
    <property type="entry name" value="P-loop containing nucleoside triphosphate hydrolase"/>
    <property type="match status" value="1"/>
</dbReference>
<sequence>MNVPIERKRKVDASKKNLSCYQKQPSDCVLSEEILISEEEEAIQEESMTSKKAKISSDISDSNKCKKCEAPLKKRHYFYCVDKCAQENEIMLSQVFKNGIEINVNGVEHRRIIIVTSSEKECNQNHDNVKISIKIEKIQNNSSTCALYNYFGQHNFMLVGFERNISKKIIQDFLTKPLLVIHNSKRLLFSYFGQSPSQLRKKVCVIYNTELGDRQSLLKKFGNFDKIKDIAKYSARVGLLLSSSKKVLELEESNIDYDLPDIERNGFNFTDGCGLISIKLMTEITDKLNITSSYEHQKYKCPSVIQIRLNGCKGVLSTWENMTERKIKLRKSLVKFEWTKKEPYILGICDDGISRPYTYGYLNKQFICILSANGIPDDVLLSKQKLYFSDMDSLLFKMDVALRYLYFWNRYDLAEKLMQIKHLNDQRCVDIRLFLKEKKKKFISNQFREEDIITAGKEKKSDVEGLKIPIEKSLNVFGIADSSNTLMSGECFFQPTINGQSKIFHDIYVVVLKCPSYHPGDIKVLKCVDNTNLRHLYDCIVFPTNGDRPHPDEIAGSDLDGDKYFVCWDKDLVPLKTHNPTSYIGNKSKYESQITEENLVKFFSFYDASLVGLLNNLWCKWCDLEGVLSSKCLLLANLFSRAIDAAKTGESLKIPNELRKIPTNVDDEKNFVWKVMISNARYYLQESFRQQLNTPKEFSIIDDSTLYQLIEQKSLLIDDYRLFRSLYKYLFDMNDKKHLFYQLIYSINFDFFTSRQIKDILIDCPLLCQDFLSNSLLRSKILPKKFAKSIQFDNQIAWSLYHSSENDLNWYILNDFMEKKCNKLLVFEFDVYGVKRVIVLFVNYRVCSEACTNHLDSAVAIAYMCIGNSMEMYRREIGQDFTWLLSMNRLQLFIGVRSRTFVNFMFNDENDCFENIMSVALDFFDTKLPTRLPKLRREKCLRIELYSDIDLKEPFYKQPSFDLLIQNDKIDKKDQNNNDFKFIAEEFPEPSESRNKTNKVVKTQRREQFEELKVILIEKLNKNEQSCQEMEQLINLYDNESFISYEIINLVIYLLSRGCFFQQLDSYKICFLYLIKLAPNSKEFQRQWLDKCFTLLESMKQNNMFFTINQIDDLICDILFSQAYSKDFTFDLLKLIKKGCFRIENDLNNFNINYFSYWLSLLTMDLLTCIEEVEDISKKKEIITKGDLFRIDEENNESNKHTLWKLNLNDSSLIFSQTDCISFTPLTNDCQSTKYSPIAFANIVKQTGLIYDIYFIWPTGFIPDTKTVWRVDKFTGFIPFRRQIDSLKLQTNEANDLSQFLMKSWYHSIDSNSDNNSINLDIENDYNNLNRKSCNCNQKIGVNEFFFLKEGNASQKEAVNLSQSNAISLIHGPPGTGKTEVACEIIAQWNSKADEKILVVAETNEAVNNIMKKLISKNFDKEKILRIGLTDKLDAVMNQYSLEKIYCSKHGSKNINEYGMQKKNVVKIINKSRVVFTTCSSSMLTYLDGINFKYLLVDEAAQVFEPALMMPLSRGCEVICLIGDHKQLPPLVKNESNKIELSKSLFERLLSLSYIKKTMLNVQYRMHPDIAAFSSREFYDGRLENGLVTQTERKGLIFPGEKFPTSIRFKDVYLGLEKNLGSSKQNKMEADSIKELIICIKSIDKTIRDEHIGIITAYSAQVKLLKEILKGFNITINTVDGFQGQEREIILYSAVRANNYQDVGFLDDERRFNVTMTRAKRLLVVVGNRKTLVTSRLWQKWIDQFK</sequence>
<comment type="caution">
    <text evidence="7">The sequence shown here is derived from an EMBL/GenBank/DDBJ whole genome shotgun (WGS) entry which is preliminary data.</text>
</comment>
<dbReference type="InterPro" id="IPR027417">
    <property type="entry name" value="P-loop_NTPase"/>
</dbReference>
<keyword evidence="8" id="KW-1185">Reference proteome</keyword>
<keyword evidence="1" id="KW-0547">Nucleotide-binding</keyword>
<dbReference type="PANTHER" id="PTHR23079:SF55">
    <property type="entry name" value="RNA-DIRECTED RNA POLYMERASE"/>
    <property type="match status" value="1"/>
</dbReference>
<dbReference type="GO" id="GO:0031380">
    <property type="term" value="C:nuclear RNA-directed RNA polymerase complex"/>
    <property type="evidence" value="ECO:0007669"/>
    <property type="project" value="TreeGrafter"/>
</dbReference>
<protein>
    <recommendedName>
        <fullName evidence="6">Helicase ATP-binding domain-containing protein</fullName>
    </recommendedName>
</protein>
<dbReference type="GO" id="GO:0016787">
    <property type="term" value="F:hydrolase activity"/>
    <property type="evidence" value="ECO:0007669"/>
    <property type="project" value="UniProtKB-KW"/>
</dbReference>
<organism evidence="7 8">
    <name type="scientific">Brachionus calyciflorus</name>
    <dbReference type="NCBI Taxonomy" id="104777"/>
    <lineage>
        <taxon>Eukaryota</taxon>
        <taxon>Metazoa</taxon>
        <taxon>Spiralia</taxon>
        <taxon>Gnathifera</taxon>
        <taxon>Rotifera</taxon>
        <taxon>Eurotatoria</taxon>
        <taxon>Monogononta</taxon>
        <taxon>Pseudotrocha</taxon>
        <taxon>Ploima</taxon>
        <taxon>Brachionidae</taxon>
        <taxon>Brachionus</taxon>
    </lineage>
</organism>
<evidence type="ECO:0000313" key="8">
    <source>
        <dbReference type="Proteomes" id="UP000663879"/>
    </source>
</evidence>
<evidence type="ECO:0000313" key="7">
    <source>
        <dbReference type="EMBL" id="CAF0708569.1"/>
    </source>
</evidence>
<reference evidence="7" key="1">
    <citation type="submission" date="2021-02" db="EMBL/GenBank/DDBJ databases">
        <authorList>
            <person name="Nowell W R."/>
        </authorList>
    </citation>
    <scope>NUCLEOTIDE SEQUENCE</scope>
    <source>
        <strain evidence="7">Ploen Becks lab</strain>
    </source>
</reference>